<feature type="region of interest" description="Disordered" evidence="1">
    <location>
        <begin position="1"/>
        <end position="53"/>
    </location>
</feature>
<feature type="compositionally biased region" description="Low complexity" evidence="1">
    <location>
        <begin position="31"/>
        <end position="44"/>
    </location>
</feature>
<evidence type="ECO:0000256" key="1">
    <source>
        <dbReference type="SAM" id="MobiDB-lite"/>
    </source>
</evidence>
<sequence length="53" mass="5707">MATSDQEQKSVLVRQHKRIAMGEKLDGTSMQPKGQSQGSKPSGGLSHVKAKNK</sequence>
<organism evidence="2">
    <name type="scientific">uncultured Caudovirales phage</name>
    <dbReference type="NCBI Taxonomy" id="2100421"/>
    <lineage>
        <taxon>Viruses</taxon>
        <taxon>Duplodnaviria</taxon>
        <taxon>Heunggongvirae</taxon>
        <taxon>Uroviricota</taxon>
        <taxon>Caudoviricetes</taxon>
        <taxon>Peduoviridae</taxon>
        <taxon>Maltschvirus</taxon>
        <taxon>Maltschvirus maltsch</taxon>
    </lineage>
</organism>
<protein>
    <submittedName>
        <fullName evidence="2">Uncharacterized protein</fullName>
    </submittedName>
</protein>
<reference evidence="2" key="1">
    <citation type="submission" date="2020-04" db="EMBL/GenBank/DDBJ databases">
        <authorList>
            <person name="Chiriac C."/>
            <person name="Salcher M."/>
            <person name="Ghai R."/>
            <person name="Kavagutti S V."/>
        </authorList>
    </citation>
    <scope>NUCLEOTIDE SEQUENCE</scope>
</reference>
<gene>
    <name evidence="2" type="ORF">UFOVP125_54</name>
</gene>
<name>A0A6J5LBI5_9CAUD</name>
<dbReference type="EMBL" id="LR796253">
    <property type="protein sequence ID" value="CAB4131844.1"/>
    <property type="molecule type" value="Genomic_DNA"/>
</dbReference>
<proteinExistence type="predicted"/>
<evidence type="ECO:0000313" key="2">
    <source>
        <dbReference type="EMBL" id="CAB4131844.1"/>
    </source>
</evidence>
<accession>A0A6J5LBI5</accession>